<evidence type="ECO:0000313" key="4">
    <source>
        <dbReference type="Proteomes" id="UP001152797"/>
    </source>
</evidence>
<dbReference type="Proteomes" id="UP001152797">
    <property type="component" value="Unassembled WGS sequence"/>
</dbReference>
<proteinExistence type="predicted"/>
<feature type="region of interest" description="Disordered" evidence="1">
    <location>
        <begin position="163"/>
        <end position="185"/>
    </location>
</feature>
<dbReference type="EMBL" id="CAMXCT010000448">
    <property type="protein sequence ID" value="CAI3978984.1"/>
    <property type="molecule type" value="Genomic_DNA"/>
</dbReference>
<name>A0A9P1BT47_9DINO</name>
<gene>
    <name evidence="2" type="ORF">C1SCF055_LOCUS6972</name>
</gene>
<evidence type="ECO:0000313" key="2">
    <source>
        <dbReference type="EMBL" id="CAI3978984.1"/>
    </source>
</evidence>
<protein>
    <submittedName>
        <fullName evidence="2">Uncharacterized protein</fullName>
    </submittedName>
</protein>
<keyword evidence="4" id="KW-1185">Reference proteome</keyword>
<organism evidence="2">
    <name type="scientific">Cladocopium goreaui</name>
    <dbReference type="NCBI Taxonomy" id="2562237"/>
    <lineage>
        <taxon>Eukaryota</taxon>
        <taxon>Sar</taxon>
        <taxon>Alveolata</taxon>
        <taxon>Dinophyceae</taxon>
        <taxon>Suessiales</taxon>
        <taxon>Symbiodiniaceae</taxon>
        <taxon>Cladocopium</taxon>
    </lineage>
</organism>
<reference evidence="3 4" key="2">
    <citation type="submission" date="2024-05" db="EMBL/GenBank/DDBJ databases">
        <authorList>
            <person name="Chen Y."/>
            <person name="Shah S."/>
            <person name="Dougan E. K."/>
            <person name="Thang M."/>
            <person name="Chan C."/>
        </authorList>
    </citation>
    <scope>NUCLEOTIDE SEQUENCE [LARGE SCALE GENOMIC DNA]</scope>
</reference>
<sequence>MSQRVRNAHGKGAWHGDGYKTTVVLTGVPRTFDEYGTRLPTSEVFQPWREAYHGWRSSETHQAQGDAGGKGQWQYQEKWYGGGDLYDKPRWNGNSSAWFGGSPKDQCWQSDHGSRENYHMDRTWERDHRSWDGSVRWDGTAAGLSVPEEARDITPWGLQEVEGFGDAASNGTGATDQDPKGSASEQIPLDAPKFCEATLASLAVTNYACPKCSACFAKWSACHRHIFSEAKCRKEVAETGADQDLQAICKAKAQEFPADEFRNGRNGHSNGPQHAPYDAQRRFQ</sequence>
<dbReference type="EMBL" id="CAMXCT020000448">
    <property type="protein sequence ID" value="CAL1132359.1"/>
    <property type="molecule type" value="Genomic_DNA"/>
</dbReference>
<evidence type="ECO:0000256" key="1">
    <source>
        <dbReference type="SAM" id="MobiDB-lite"/>
    </source>
</evidence>
<reference evidence="2" key="1">
    <citation type="submission" date="2022-10" db="EMBL/GenBank/DDBJ databases">
        <authorList>
            <person name="Chen Y."/>
            <person name="Dougan E. K."/>
            <person name="Chan C."/>
            <person name="Rhodes N."/>
            <person name="Thang M."/>
        </authorList>
    </citation>
    <scope>NUCLEOTIDE SEQUENCE</scope>
</reference>
<evidence type="ECO:0000313" key="3">
    <source>
        <dbReference type="EMBL" id="CAL4766296.1"/>
    </source>
</evidence>
<dbReference type="AlphaFoldDB" id="A0A9P1BT47"/>
<dbReference type="EMBL" id="CAMXCT030000448">
    <property type="protein sequence ID" value="CAL4766296.1"/>
    <property type="molecule type" value="Genomic_DNA"/>
</dbReference>
<feature type="region of interest" description="Disordered" evidence="1">
    <location>
        <begin position="259"/>
        <end position="284"/>
    </location>
</feature>
<comment type="caution">
    <text evidence="2">The sequence shown here is derived from an EMBL/GenBank/DDBJ whole genome shotgun (WGS) entry which is preliminary data.</text>
</comment>
<accession>A0A9P1BT47</accession>